<organism evidence="2 3">
    <name type="scientific">Actinoallomurus bryophytorum</name>
    <dbReference type="NCBI Taxonomy" id="1490222"/>
    <lineage>
        <taxon>Bacteria</taxon>
        <taxon>Bacillati</taxon>
        <taxon>Actinomycetota</taxon>
        <taxon>Actinomycetes</taxon>
        <taxon>Streptosporangiales</taxon>
        <taxon>Thermomonosporaceae</taxon>
        <taxon>Actinoallomurus</taxon>
    </lineage>
</organism>
<dbReference type="Proteomes" id="UP000316096">
    <property type="component" value="Unassembled WGS sequence"/>
</dbReference>
<evidence type="ECO:0000313" key="2">
    <source>
        <dbReference type="EMBL" id="TQM00873.1"/>
    </source>
</evidence>
<keyword evidence="3" id="KW-1185">Reference proteome</keyword>
<dbReference type="AlphaFoldDB" id="A0A543CUU7"/>
<sequence length="77" mass="7536">MGSARPETVDNVTDIPTVTRTTPTPTPAKRPDDGLSALSRSAAEVPASSAGQSIPRDALADGATAGGASTASGEGWG</sequence>
<gene>
    <name evidence="2" type="ORF">FB559_6597</name>
</gene>
<protein>
    <submittedName>
        <fullName evidence="2">Uncharacterized protein</fullName>
    </submittedName>
</protein>
<feature type="compositionally biased region" description="Low complexity" evidence="1">
    <location>
        <begin position="13"/>
        <end position="23"/>
    </location>
</feature>
<feature type="compositionally biased region" description="Low complexity" evidence="1">
    <location>
        <begin position="60"/>
        <end position="77"/>
    </location>
</feature>
<name>A0A543CUU7_9ACTN</name>
<dbReference type="EMBL" id="VFOZ01000001">
    <property type="protein sequence ID" value="TQM00873.1"/>
    <property type="molecule type" value="Genomic_DNA"/>
</dbReference>
<feature type="region of interest" description="Disordered" evidence="1">
    <location>
        <begin position="1"/>
        <end position="77"/>
    </location>
</feature>
<accession>A0A543CUU7</accession>
<proteinExistence type="predicted"/>
<comment type="caution">
    <text evidence="2">The sequence shown here is derived from an EMBL/GenBank/DDBJ whole genome shotgun (WGS) entry which is preliminary data.</text>
</comment>
<evidence type="ECO:0000256" key="1">
    <source>
        <dbReference type="SAM" id="MobiDB-lite"/>
    </source>
</evidence>
<dbReference type="RefSeq" id="WP_141960758.1">
    <property type="nucleotide sequence ID" value="NZ_VFOZ01000001.1"/>
</dbReference>
<evidence type="ECO:0000313" key="3">
    <source>
        <dbReference type="Proteomes" id="UP000316096"/>
    </source>
</evidence>
<reference evidence="2 3" key="1">
    <citation type="submission" date="2019-06" db="EMBL/GenBank/DDBJ databases">
        <title>Sequencing the genomes of 1000 actinobacteria strains.</title>
        <authorList>
            <person name="Klenk H.-P."/>
        </authorList>
    </citation>
    <scope>NUCLEOTIDE SEQUENCE [LARGE SCALE GENOMIC DNA]</scope>
    <source>
        <strain evidence="2 3">DSM 102200</strain>
    </source>
</reference>